<dbReference type="EMBL" id="CAMXCT010001586">
    <property type="protein sequence ID" value="CAI3991385.1"/>
    <property type="molecule type" value="Genomic_DNA"/>
</dbReference>
<gene>
    <name evidence="8" type="ORF">C1SCF055_LOCUS18301</name>
</gene>
<dbReference type="GO" id="GO:0003676">
    <property type="term" value="F:nucleic acid binding"/>
    <property type="evidence" value="ECO:0007669"/>
    <property type="project" value="InterPro"/>
</dbReference>
<evidence type="ECO:0000313" key="8">
    <source>
        <dbReference type="EMBL" id="CAI3991385.1"/>
    </source>
</evidence>
<dbReference type="GO" id="GO:0008270">
    <property type="term" value="F:zinc ion binding"/>
    <property type="evidence" value="ECO:0007669"/>
    <property type="project" value="UniProtKB-KW"/>
</dbReference>
<dbReference type="Pfam" id="PF06839">
    <property type="entry name" value="Zn_ribbon_GRF"/>
    <property type="match status" value="1"/>
</dbReference>
<protein>
    <recommendedName>
        <fullName evidence="11">CCHC-type domain-containing protein</fullName>
    </recommendedName>
</protein>
<reference evidence="9 10" key="2">
    <citation type="submission" date="2024-05" db="EMBL/GenBank/DDBJ databases">
        <authorList>
            <person name="Chen Y."/>
            <person name="Shah S."/>
            <person name="Dougan E. K."/>
            <person name="Thang M."/>
            <person name="Chan C."/>
        </authorList>
    </citation>
    <scope>NUCLEOTIDE SEQUENCE [LARGE SCALE GENOMIC DNA]</scope>
</reference>
<dbReference type="AlphaFoldDB" id="A0A9P1FYJ0"/>
<feature type="region of interest" description="Disordered" evidence="5">
    <location>
        <begin position="94"/>
        <end position="114"/>
    </location>
</feature>
<evidence type="ECO:0000256" key="3">
    <source>
        <dbReference type="ARBA" id="ARBA00022833"/>
    </source>
</evidence>
<evidence type="ECO:0008006" key="11">
    <source>
        <dbReference type="Google" id="ProtNLM"/>
    </source>
</evidence>
<evidence type="ECO:0000256" key="1">
    <source>
        <dbReference type="ARBA" id="ARBA00022723"/>
    </source>
</evidence>
<evidence type="ECO:0000256" key="5">
    <source>
        <dbReference type="SAM" id="MobiDB-lite"/>
    </source>
</evidence>
<dbReference type="Proteomes" id="UP001152797">
    <property type="component" value="Unassembled WGS sequence"/>
</dbReference>
<proteinExistence type="predicted"/>
<dbReference type="Gene3D" id="4.10.60.10">
    <property type="entry name" value="Zinc finger, CCHC-type"/>
    <property type="match status" value="1"/>
</dbReference>
<feature type="region of interest" description="Disordered" evidence="5">
    <location>
        <begin position="593"/>
        <end position="651"/>
    </location>
</feature>
<feature type="region of interest" description="Disordered" evidence="5">
    <location>
        <begin position="809"/>
        <end position="831"/>
    </location>
</feature>
<dbReference type="InterPro" id="IPR036875">
    <property type="entry name" value="Znf_CCHC_sf"/>
</dbReference>
<comment type="caution">
    <text evidence="8">The sequence shown here is derived from an EMBL/GenBank/DDBJ whole genome shotgun (WGS) entry which is preliminary data.</text>
</comment>
<dbReference type="Pfam" id="PF00098">
    <property type="entry name" value="zf-CCHC"/>
    <property type="match status" value="1"/>
</dbReference>
<dbReference type="InterPro" id="IPR010666">
    <property type="entry name" value="Znf_GRF"/>
</dbReference>
<dbReference type="SMART" id="SM00343">
    <property type="entry name" value="ZnF_C2HC"/>
    <property type="match status" value="1"/>
</dbReference>
<evidence type="ECO:0000256" key="2">
    <source>
        <dbReference type="ARBA" id="ARBA00022771"/>
    </source>
</evidence>
<evidence type="ECO:0000259" key="6">
    <source>
        <dbReference type="PROSITE" id="PS50158"/>
    </source>
</evidence>
<dbReference type="PROSITE" id="PS51999">
    <property type="entry name" value="ZF_GRF"/>
    <property type="match status" value="1"/>
</dbReference>
<dbReference type="SUPFAM" id="SSF57756">
    <property type="entry name" value="Retrovirus zinc finger-like domains"/>
    <property type="match status" value="1"/>
</dbReference>
<evidence type="ECO:0000313" key="9">
    <source>
        <dbReference type="EMBL" id="CAL4778697.1"/>
    </source>
</evidence>
<dbReference type="OrthoDB" id="1398992at2759"/>
<keyword evidence="3" id="KW-0862">Zinc</keyword>
<dbReference type="EMBL" id="CAMXCT030001586">
    <property type="protein sequence ID" value="CAL4778697.1"/>
    <property type="molecule type" value="Genomic_DNA"/>
</dbReference>
<dbReference type="EMBL" id="CAMXCT020001586">
    <property type="protein sequence ID" value="CAL1144760.1"/>
    <property type="molecule type" value="Genomic_DNA"/>
</dbReference>
<feature type="domain" description="GRF-type" evidence="7">
    <location>
        <begin position="669"/>
        <end position="710"/>
    </location>
</feature>
<feature type="domain" description="CCHC-type" evidence="6">
    <location>
        <begin position="408"/>
        <end position="424"/>
    </location>
</feature>
<reference evidence="8" key="1">
    <citation type="submission" date="2022-10" db="EMBL/GenBank/DDBJ databases">
        <authorList>
            <person name="Chen Y."/>
            <person name="Dougan E. K."/>
            <person name="Chan C."/>
            <person name="Rhodes N."/>
            <person name="Thang M."/>
        </authorList>
    </citation>
    <scope>NUCLEOTIDE SEQUENCE</scope>
</reference>
<keyword evidence="1" id="KW-0479">Metal-binding</keyword>
<evidence type="ECO:0000256" key="4">
    <source>
        <dbReference type="PROSITE-ProRule" id="PRU00047"/>
    </source>
</evidence>
<keyword evidence="10" id="KW-1185">Reference proteome</keyword>
<evidence type="ECO:0000313" key="10">
    <source>
        <dbReference type="Proteomes" id="UP001152797"/>
    </source>
</evidence>
<organism evidence="8">
    <name type="scientific">Cladocopium goreaui</name>
    <dbReference type="NCBI Taxonomy" id="2562237"/>
    <lineage>
        <taxon>Eukaryota</taxon>
        <taxon>Sar</taxon>
        <taxon>Alveolata</taxon>
        <taxon>Dinophyceae</taxon>
        <taxon>Suessiales</taxon>
        <taxon>Symbiodiniaceae</taxon>
        <taxon>Cladocopium</taxon>
    </lineage>
</organism>
<keyword evidence="2 4" id="KW-0863">Zinc-finger</keyword>
<feature type="compositionally biased region" description="Polar residues" evidence="5">
    <location>
        <begin position="600"/>
        <end position="611"/>
    </location>
</feature>
<feature type="compositionally biased region" description="Basic and acidic residues" evidence="5">
    <location>
        <begin position="42"/>
        <end position="52"/>
    </location>
</feature>
<feature type="region of interest" description="Disordered" evidence="5">
    <location>
        <begin position="1"/>
        <end position="52"/>
    </location>
</feature>
<evidence type="ECO:0000259" key="7">
    <source>
        <dbReference type="PROSITE" id="PS51999"/>
    </source>
</evidence>
<accession>A0A9P1FYJ0</accession>
<feature type="region of interest" description="Disordered" evidence="5">
    <location>
        <begin position="769"/>
        <end position="795"/>
    </location>
</feature>
<feature type="compositionally biased region" description="Polar residues" evidence="5">
    <location>
        <begin position="770"/>
        <end position="789"/>
    </location>
</feature>
<dbReference type="PROSITE" id="PS50158">
    <property type="entry name" value="ZF_CCHC"/>
    <property type="match status" value="1"/>
</dbReference>
<sequence length="831" mass="94106">MEAAVPVPEGSSEEPQPAEPPEGTPRAASEGSSGNPWARSDPWSEGRRRGAEVRAPALEQEFLQFLQWRQTNQTYGMGPAHGQYGGANQGLWQAARDEQERTTAGPPPEWDGLSTEFKDYKIKARIWLRTTRTPPHARGPLLLKNLTKGPWEDLKYLANDESWMTDPENGTKLINLMDSREFYGEEKRESMLAACARLTYHLKRQKGETARAFMTRWDSAERKIREHDVKLPQEYLGFLMVNALQLDSEKTKLLLNYTKGSLQVSDVKDWLRIHETDLDMGNLGNDRKKSSVNFLTDNDEAKEVQLMDIPEENEVDDEEAAELLLTTMADLEEPNENSDEMVTLTESETKEILMTMVKDSRNKGRSFAGALKAKKNRDLARGYGAGRDGIMKPGTYEVSISELKKRTKCNSCGVVGHWARECPSKSRRSSDTHGKNEHFKAKLKEVNFLSQEMPSFAESEFFYLESGASNGSNGPASDSMDLSRASREYIVRSRDEYELMQTTTVKSPTPSTFGSTQSDGSESRSVLQAWVRLTLRALMIISNAVQHRVQHQLRIPGPRGVLARQIVEMGELLETIQLDKVVNQLSQALQERSLREVESRSLTPSEWSRVTSARAPAQRGASSSRAAPLTPRSMPATPVEVPPSPGCRRPASSAEIPAEMNVNSETPQCHCNHDAALWISKTEKNADRLFWRCGRERSQQCSFFQWLTYQPLRPDLQSNSNMEYFIKKQQDLCPHKRTTKEGSNGLQSKVKCKDCGKLLRDELTEAGRKLQQTRAAKQEATSWSSMESQSKMERDNKDFQEFLLWRKSQRQMEETSQNQAADRNRRSSLFM</sequence>
<name>A0A9P1FYJ0_9DINO</name>
<dbReference type="InterPro" id="IPR001878">
    <property type="entry name" value="Znf_CCHC"/>
</dbReference>